<evidence type="ECO:0000313" key="2">
    <source>
        <dbReference type="Proteomes" id="UP000256519"/>
    </source>
</evidence>
<evidence type="ECO:0000313" key="1">
    <source>
        <dbReference type="EMBL" id="RDZ05699.1"/>
    </source>
</evidence>
<gene>
    <name evidence="1" type="ORF">C3744_29335</name>
</gene>
<protein>
    <submittedName>
        <fullName evidence="1">Uncharacterized protein</fullName>
    </submittedName>
</protein>
<accession>A0A3D8WTN0</accession>
<organism evidence="1 2">
    <name type="scientific">Priestia megaterium</name>
    <name type="common">Bacillus megaterium</name>
    <dbReference type="NCBI Taxonomy" id="1404"/>
    <lineage>
        <taxon>Bacteria</taxon>
        <taxon>Bacillati</taxon>
        <taxon>Bacillota</taxon>
        <taxon>Bacilli</taxon>
        <taxon>Bacillales</taxon>
        <taxon>Bacillaceae</taxon>
        <taxon>Priestia</taxon>
    </lineage>
</organism>
<dbReference type="AlphaFoldDB" id="A0A3D8WTN0"/>
<name>A0A3D8WTN0_PRIMG</name>
<dbReference type="Proteomes" id="UP000256519">
    <property type="component" value="Unassembled WGS sequence"/>
</dbReference>
<reference evidence="1 2" key="1">
    <citation type="journal article" date="2018" name="Appl. Environ. Microbiol.">
        <title>Antimicrobial susceptibility testing and tentative epidemiological cut-off values of five Bacillus species relevant for use as animal feed additives or for plant protection.</title>
        <authorList>
            <person name="Agerso Y."/>
            <person name="Stuer-Lauridsen B."/>
            <person name="Bjerre K."/>
            <person name="Jensen M.G."/>
            <person name="Johansen E."/>
            <person name="Bennedsen M."/>
            <person name="Brockmann E."/>
            <person name="Nielsen B."/>
        </authorList>
    </citation>
    <scope>NUCLEOTIDE SEQUENCE [LARGE SCALE GENOMIC DNA]</scope>
    <source>
        <strain evidence="1 2">CHCC20162</strain>
    </source>
</reference>
<dbReference type="RefSeq" id="WP_116079046.1">
    <property type="nucleotide sequence ID" value="NZ_CP187630.1"/>
</dbReference>
<dbReference type="EMBL" id="PQWM01000074">
    <property type="protein sequence ID" value="RDZ05699.1"/>
    <property type="molecule type" value="Genomic_DNA"/>
</dbReference>
<sequence>MWVIKTEHRREGGGTVAIELESEDGKFDVNVRWDGCMEIHVYSITEESRELEDTFHTCDLNGFIEKLQSLNGVCSDFFGEGSYWKQRNKDYPKVESE</sequence>
<proteinExistence type="predicted"/>
<comment type="caution">
    <text evidence="1">The sequence shown here is derived from an EMBL/GenBank/DDBJ whole genome shotgun (WGS) entry which is preliminary data.</text>
</comment>